<comment type="caution">
    <text evidence="2">The sequence shown here is derived from an EMBL/GenBank/DDBJ whole genome shotgun (WGS) entry which is preliminary data.</text>
</comment>
<dbReference type="AlphaFoldDB" id="A0A1J7BD51"/>
<organism evidence="2 3">
    <name type="scientific">Mangrovactinospora gilvigrisea</name>
    <dbReference type="NCBI Taxonomy" id="1428644"/>
    <lineage>
        <taxon>Bacteria</taxon>
        <taxon>Bacillati</taxon>
        <taxon>Actinomycetota</taxon>
        <taxon>Actinomycetes</taxon>
        <taxon>Kitasatosporales</taxon>
        <taxon>Streptomycetaceae</taxon>
        <taxon>Mangrovactinospora</taxon>
    </lineage>
</organism>
<evidence type="ECO:0000313" key="2">
    <source>
        <dbReference type="EMBL" id="OIV36574.1"/>
    </source>
</evidence>
<evidence type="ECO:0000256" key="1">
    <source>
        <dbReference type="SAM" id="MobiDB-lite"/>
    </source>
</evidence>
<dbReference type="InterPro" id="IPR008183">
    <property type="entry name" value="Aldose_1/G6P_1-epimerase"/>
</dbReference>
<dbReference type="EMBL" id="MLCF01000085">
    <property type="protein sequence ID" value="OIV36574.1"/>
    <property type="molecule type" value="Genomic_DNA"/>
</dbReference>
<dbReference type="RefSeq" id="WP_071657472.1">
    <property type="nucleotide sequence ID" value="NZ_MLCF01000085.1"/>
</dbReference>
<keyword evidence="3" id="KW-1185">Reference proteome</keyword>
<dbReference type="Proteomes" id="UP000243342">
    <property type="component" value="Unassembled WGS sequence"/>
</dbReference>
<dbReference type="OrthoDB" id="4739604at2"/>
<dbReference type="GO" id="GO:0030246">
    <property type="term" value="F:carbohydrate binding"/>
    <property type="evidence" value="ECO:0007669"/>
    <property type="project" value="InterPro"/>
</dbReference>
<reference evidence="2 3" key="1">
    <citation type="submission" date="2016-10" db="EMBL/GenBank/DDBJ databases">
        <title>Genome sequence of Streptomyces gilvigriseus MUSC 26.</title>
        <authorList>
            <person name="Lee L.-H."/>
            <person name="Ser H.-L."/>
        </authorList>
    </citation>
    <scope>NUCLEOTIDE SEQUENCE [LARGE SCALE GENOMIC DNA]</scope>
    <source>
        <strain evidence="2 3">MUSC 26</strain>
    </source>
</reference>
<name>A0A1J7BD51_9ACTN</name>
<dbReference type="InterPro" id="IPR014718">
    <property type="entry name" value="GH-type_carb-bd"/>
</dbReference>
<protein>
    <submittedName>
        <fullName evidence="2">Aldose epimerase</fullName>
    </submittedName>
</protein>
<dbReference type="SUPFAM" id="SSF74650">
    <property type="entry name" value="Galactose mutarotase-like"/>
    <property type="match status" value="1"/>
</dbReference>
<dbReference type="GO" id="GO:0016853">
    <property type="term" value="F:isomerase activity"/>
    <property type="evidence" value="ECO:0007669"/>
    <property type="project" value="InterPro"/>
</dbReference>
<sequence>MTSNPAPSGAPVTFTAGDAVLTVLPGDGCRIGGLTVGGVDIVRTTGRSLHQYGAFPMVPWVGRVRDGVFRSGGDTYQLPRTSGPNAIHGTATDHPWYRTGPTSFGMRLTDPWPFPGVVSQEFELSEEALRVNLMLEATGESFPAQLGWHPWFLRQLHRPDGTPIGEPARLDFSPEFQWERGEDHLPTGKRIAPLPGPWDDCFGMPGGVDALLTWPGALKLRITSPECDSVVVYDEQEDALAVEPQTGPPNGINTEPRTVTPVDPLEATMTWAWTSLS</sequence>
<dbReference type="STRING" id="1428644.BIV57_15575"/>
<dbReference type="Gene3D" id="2.70.98.10">
    <property type="match status" value="1"/>
</dbReference>
<feature type="region of interest" description="Disordered" evidence="1">
    <location>
        <begin position="75"/>
        <end position="94"/>
    </location>
</feature>
<evidence type="ECO:0000313" key="3">
    <source>
        <dbReference type="Proteomes" id="UP000243342"/>
    </source>
</evidence>
<dbReference type="InterPro" id="IPR011013">
    <property type="entry name" value="Gal_mutarotase_sf_dom"/>
</dbReference>
<accession>A0A1J7BD51</accession>
<dbReference type="GO" id="GO:0005975">
    <property type="term" value="P:carbohydrate metabolic process"/>
    <property type="evidence" value="ECO:0007669"/>
    <property type="project" value="InterPro"/>
</dbReference>
<dbReference type="Pfam" id="PF01263">
    <property type="entry name" value="Aldose_epim"/>
    <property type="match status" value="1"/>
</dbReference>
<gene>
    <name evidence="2" type="ORF">BIV57_15575</name>
</gene>
<proteinExistence type="predicted"/>